<dbReference type="PANTHER" id="PTHR36782">
    <property type="entry name" value="BNAC03G62080D PROTEIN"/>
    <property type="match status" value="1"/>
</dbReference>
<reference evidence="2 3" key="1">
    <citation type="submission" date="2024-03" db="EMBL/GenBank/DDBJ databases">
        <authorList>
            <person name="Martinez-Hernandez J."/>
        </authorList>
    </citation>
    <scope>NUCLEOTIDE SEQUENCE [LARGE SCALE GENOMIC DNA]</scope>
</reference>
<dbReference type="AlphaFoldDB" id="A0AAV1WU84"/>
<keyword evidence="3" id="KW-1185">Reference proteome</keyword>
<evidence type="ECO:0000313" key="2">
    <source>
        <dbReference type="EMBL" id="CAL0312584.1"/>
    </source>
</evidence>
<protein>
    <recommendedName>
        <fullName evidence="1">DUF7890 domain-containing protein</fullName>
    </recommendedName>
</protein>
<dbReference type="InterPro" id="IPR057212">
    <property type="entry name" value="DUF7890"/>
</dbReference>
<dbReference type="EMBL" id="CAXHTB010000009">
    <property type="protein sequence ID" value="CAL0312584.1"/>
    <property type="molecule type" value="Genomic_DNA"/>
</dbReference>
<gene>
    <name evidence="2" type="ORF">LLUT_LOCUS13644</name>
</gene>
<proteinExistence type="predicted"/>
<dbReference type="Proteomes" id="UP001497480">
    <property type="component" value="Unassembled WGS sequence"/>
</dbReference>
<dbReference type="PANTHER" id="PTHR36782:SF1">
    <property type="entry name" value="CALCIUM UNIPORTER PROTEIN"/>
    <property type="match status" value="1"/>
</dbReference>
<dbReference type="Pfam" id="PF25418">
    <property type="entry name" value="DUF7890"/>
    <property type="match status" value="1"/>
</dbReference>
<organism evidence="2 3">
    <name type="scientific">Lupinus luteus</name>
    <name type="common">European yellow lupine</name>
    <dbReference type="NCBI Taxonomy" id="3873"/>
    <lineage>
        <taxon>Eukaryota</taxon>
        <taxon>Viridiplantae</taxon>
        <taxon>Streptophyta</taxon>
        <taxon>Embryophyta</taxon>
        <taxon>Tracheophyta</taxon>
        <taxon>Spermatophyta</taxon>
        <taxon>Magnoliopsida</taxon>
        <taxon>eudicotyledons</taxon>
        <taxon>Gunneridae</taxon>
        <taxon>Pentapetalae</taxon>
        <taxon>rosids</taxon>
        <taxon>fabids</taxon>
        <taxon>Fabales</taxon>
        <taxon>Fabaceae</taxon>
        <taxon>Papilionoideae</taxon>
        <taxon>50 kb inversion clade</taxon>
        <taxon>genistoids sensu lato</taxon>
        <taxon>core genistoids</taxon>
        <taxon>Genisteae</taxon>
        <taxon>Lupinus</taxon>
    </lineage>
</organism>
<sequence>MFSYLNRKISHKKVKLEPLKVTKAVYIDELTTKKQTPKKRVKKCVRFSDSEPTILGEDSSEKEFEKRNCASNERREREGIRVKIKLTKEEAVRFLSKCNEGVIEFKDVAHELVSIPVNRVSFGSTINIRNNL</sequence>
<evidence type="ECO:0000313" key="3">
    <source>
        <dbReference type="Proteomes" id="UP001497480"/>
    </source>
</evidence>
<accession>A0AAV1WU84</accession>
<comment type="caution">
    <text evidence="2">The sequence shown here is derived from an EMBL/GenBank/DDBJ whole genome shotgun (WGS) entry which is preliminary data.</text>
</comment>
<evidence type="ECO:0000259" key="1">
    <source>
        <dbReference type="Pfam" id="PF25418"/>
    </source>
</evidence>
<feature type="domain" description="DUF7890" evidence="1">
    <location>
        <begin position="78"/>
        <end position="121"/>
    </location>
</feature>
<name>A0AAV1WU84_LUPLU</name>